<dbReference type="RefSeq" id="WP_037905746.1">
    <property type="nucleotide sequence ID" value="NZ_JEMU01000003.1"/>
</dbReference>
<feature type="transmembrane region" description="Helical" evidence="6">
    <location>
        <begin position="254"/>
        <end position="273"/>
    </location>
</feature>
<evidence type="ECO:0000256" key="1">
    <source>
        <dbReference type="ARBA" id="ARBA00004141"/>
    </source>
</evidence>
<dbReference type="Pfam" id="PF00892">
    <property type="entry name" value="EamA"/>
    <property type="match status" value="2"/>
</dbReference>
<dbReference type="STRING" id="83219.PM02_04525"/>
<dbReference type="Proteomes" id="UP000027337">
    <property type="component" value="Unassembled WGS sequence"/>
</dbReference>
<feature type="transmembrane region" description="Helical" evidence="6">
    <location>
        <begin position="143"/>
        <end position="163"/>
    </location>
</feature>
<feature type="transmembrane region" description="Helical" evidence="6">
    <location>
        <begin position="89"/>
        <end position="110"/>
    </location>
</feature>
<dbReference type="eggNOG" id="COG0697">
    <property type="taxonomic scope" value="Bacteria"/>
</dbReference>
<evidence type="ECO:0000256" key="2">
    <source>
        <dbReference type="ARBA" id="ARBA00009853"/>
    </source>
</evidence>
<dbReference type="InterPro" id="IPR037185">
    <property type="entry name" value="EmrE-like"/>
</dbReference>
<feature type="transmembrane region" description="Helical" evidence="6">
    <location>
        <begin position="117"/>
        <end position="137"/>
    </location>
</feature>
<dbReference type="InterPro" id="IPR000620">
    <property type="entry name" value="EamA_dom"/>
</dbReference>
<keyword evidence="3 6" id="KW-0812">Transmembrane</keyword>
<comment type="caution">
    <text evidence="8">The sequence shown here is derived from an EMBL/GenBank/DDBJ whole genome shotgun (WGS) entry which is preliminary data.</text>
</comment>
<dbReference type="AlphaFoldDB" id="A0A061SQX5"/>
<evidence type="ECO:0000256" key="3">
    <source>
        <dbReference type="ARBA" id="ARBA00022692"/>
    </source>
</evidence>
<evidence type="ECO:0000256" key="5">
    <source>
        <dbReference type="ARBA" id="ARBA00023136"/>
    </source>
</evidence>
<sequence>MQRAVLIMLVAMSLIPVGDSAGKILTSGLGVEPVFVAWSRFALGTVLVLPFLPKGSFALLGNWRIWVRATMLCCGITCIQFALRTVDIATVFAAFFIGPMFSYVLATLFLREHVTVLRSVLILLGFGGVLLVVRPGTGGDADVLWAVAAGLFYGAFLTMSRWLSHLGKPLSLTFTQLAISMFLLLPFGLTHLPEASLPIASMTLASALFSMLGNLLLLFAYGLAPATRLAPLVYFQLIAAVLLGWVLFNTLPDAFTWAGLALIIGAGLASTRLR</sequence>
<feature type="transmembrane region" description="Helical" evidence="6">
    <location>
        <begin position="195"/>
        <end position="217"/>
    </location>
</feature>
<keyword evidence="4 6" id="KW-1133">Transmembrane helix</keyword>
<evidence type="ECO:0000256" key="6">
    <source>
        <dbReference type="SAM" id="Phobius"/>
    </source>
</evidence>
<feature type="domain" description="EamA" evidence="7">
    <location>
        <begin position="143"/>
        <end position="266"/>
    </location>
</feature>
<protein>
    <submittedName>
        <fullName evidence="8">Membrane protein</fullName>
    </submittedName>
</protein>
<feature type="transmembrane region" description="Helical" evidence="6">
    <location>
        <begin position="170"/>
        <end position="189"/>
    </location>
</feature>
<dbReference type="PANTHER" id="PTHR22911:SF6">
    <property type="entry name" value="SOLUTE CARRIER FAMILY 35 MEMBER G1"/>
    <property type="match status" value="1"/>
</dbReference>
<comment type="subcellular location">
    <subcellularLocation>
        <location evidence="1">Membrane</location>
        <topology evidence="1">Multi-pass membrane protein</topology>
    </subcellularLocation>
</comment>
<keyword evidence="9" id="KW-1185">Reference proteome</keyword>
<dbReference type="Gene3D" id="1.10.3730.20">
    <property type="match status" value="1"/>
</dbReference>
<evidence type="ECO:0000313" key="9">
    <source>
        <dbReference type="Proteomes" id="UP000027337"/>
    </source>
</evidence>
<evidence type="ECO:0000313" key="8">
    <source>
        <dbReference type="EMBL" id="KAJ04101.1"/>
    </source>
</evidence>
<reference evidence="8 9" key="1">
    <citation type="journal article" date="2014" name="Genome Announc.">
        <title>Draft Genome Sequences of Two Isolates of the Roseobacter Group, Sulfitobacter sp. Strains 3SOLIMAR09 and 1FIGIMAR09, from Harbors of Mallorca Island (Mediterranean Sea).</title>
        <authorList>
            <person name="Mas-Llado M."/>
            <person name="Pina-Villalonga J.M."/>
            <person name="Brunet-Galmes I."/>
            <person name="Nogales B."/>
            <person name="Bosch R."/>
        </authorList>
    </citation>
    <scope>NUCLEOTIDE SEQUENCE [LARGE SCALE GENOMIC DNA]</scope>
    <source>
        <strain evidence="8 9">1FIGIMAR09</strain>
    </source>
</reference>
<name>A0A061SQX5_9RHOB</name>
<evidence type="ECO:0000259" key="7">
    <source>
        <dbReference type="Pfam" id="PF00892"/>
    </source>
</evidence>
<proteinExistence type="inferred from homology"/>
<dbReference type="GO" id="GO:0016020">
    <property type="term" value="C:membrane"/>
    <property type="evidence" value="ECO:0007669"/>
    <property type="project" value="UniProtKB-SubCell"/>
</dbReference>
<gene>
    <name evidence="8" type="ORF">PM02_04525</name>
</gene>
<dbReference type="PANTHER" id="PTHR22911">
    <property type="entry name" value="ACYL-MALONYL CONDENSING ENZYME-RELATED"/>
    <property type="match status" value="1"/>
</dbReference>
<dbReference type="EMBL" id="JEMU01000003">
    <property type="protein sequence ID" value="KAJ04101.1"/>
    <property type="molecule type" value="Genomic_DNA"/>
</dbReference>
<dbReference type="SUPFAM" id="SSF103481">
    <property type="entry name" value="Multidrug resistance efflux transporter EmrE"/>
    <property type="match status" value="2"/>
</dbReference>
<keyword evidence="5 6" id="KW-0472">Membrane</keyword>
<organism evidence="8 9">
    <name type="scientific">Sulfitobacter mediterraneus</name>
    <dbReference type="NCBI Taxonomy" id="83219"/>
    <lineage>
        <taxon>Bacteria</taxon>
        <taxon>Pseudomonadati</taxon>
        <taxon>Pseudomonadota</taxon>
        <taxon>Alphaproteobacteria</taxon>
        <taxon>Rhodobacterales</taxon>
        <taxon>Roseobacteraceae</taxon>
        <taxon>Sulfitobacter</taxon>
    </lineage>
</organism>
<feature type="transmembrane region" description="Helical" evidence="6">
    <location>
        <begin position="65"/>
        <end position="83"/>
    </location>
</feature>
<evidence type="ECO:0000256" key="4">
    <source>
        <dbReference type="ARBA" id="ARBA00022989"/>
    </source>
</evidence>
<accession>A0A061SQX5</accession>
<feature type="transmembrane region" description="Helical" evidence="6">
    <location>
        <begin position="229"/>
        <end position="248"/>
    </location>
</feature>
<feature type="transmembrane region" description="Helical" evidence="6">
    <location>
        <begin position="36"/>
        <end position="53"/>
    </location>
</feature>
<comment type="similarity">
    <text evidence="2">Belongs to the drug/metabolite transporter (DMT) superfamily. 10 TMS drug/metabolite exporter (DME) (TC 2.A.7.3) family.</text>
</comment>
<feature type="domain" description="EamA" evidence="7">
    <location>
        <begin position="4"/>
        <end position="133"/>
    </location>
</feature>